<evidence type="ECO:0000313" key="3">
    <source>
        <dbReference type="Proteomes" id="UP000645555"/>
    </source>
</evidence>
<reference evidence="2" key="2">
    <citation type="submission" date="2020-09" db="EMBL/GenBank/DDBJ databases">
        <authorList>
            <person name="Sun Q."/>
            <person name="Ohkuma M."/>
        </authorList>
    </citation>
    <scope>NUCLEOTIDE SEQUENCE</scope>
    <source>
        <strain evidence="2">JCM 4956</strain>
    </source>
</reference>
<dbReference type="AlphaFoldDB" id="A0A918KNU2"/>
<feature type="compositionally biased region" description="Low complexity" evidence="1">
    <location>
        <begin position="326"/>
        <end position="335"/>
    </location>
</feature>
<feature type="region of interest" description="Disordered" evidence="1">
    <location>
        <begin position="264"/>
        <end position="335"/>
    </location>
</feature>
<accession>A0A918KNU2</accession>
<evidence type="ECO:0000256" key="1">
    <source>
        <dbReference type="SAM" id="MobiDB-lite"/>
    </source>
</evidence>
<evidence type="ECO:0000313" key="2">
    <source>
        <dbReference type="EMBL" id="GGX68748.1"/>
    </source>
</evidence>
<comment type="caution">
    <text evidence="2">The sequence shown here is derived from an EMBL/GenBank/DDBJ whole genome shotgun (WGS) entry which is preliminary data.</text>
</comment>
<protein>
    <submittedName>
        <fullName evidence="2">Uncharacterized protein</fullName>
    </submittedName>
</protein>
<dbReference type="RefSeq" id="WP_190036959.1">
    <property type="nucleotide sequence ID" value="NZ_BMWD01000013.1"/>
</dbReference>
<reference evidence="2" key="1">
    <citation type="journal article" date="2014" name="Int. J. Syst. Evol. Microbiol.">
        <title>Complete genome sequence of Corynebacterium casei LMG S-19264T (=DSM 44701T), isolated from a smear-ripened cheese.</title>
        <authorList>
            <consortium name="US DOE Joint Genome Institute (JGI-PGF)"/>
            <person name="Walter F."/>
            <person name="Albersmeier A."/>
            <person name="Kalinowski J."/>
            <person name="Ruckert C."/>
        </authorList>
    </citation>
    <scope>NUCLEOTIDE SEQUENCE</scope>
    <source>
        <strain evidence="2">JCM 4956</strain>
    </source>
</reference>
<gene>
    <name evidence="2" type="ORF">GCM10010515_40610</name>
</gene>
<feature type="compositionally biased region" description="Basic and acidic residues" evidence="1">
    <location>
        <begin position="311"/>
        <end position="320"/>
    </location>
</feature>
<name>A0A918KNU2_9ACTN</name>
<feature type="compositionally biased region" description="Pro residues" evidence="1">
    <location>
        <begin position="271"/>
        <end position="282"/>
    </location>
</feature>
<dbReference type="EMBL" id="BMWD01000013">
    <property type="protein sequence ID" value="GGX68748.1"/>
    <property type="molecule type" value="Genomic_DNA"/>
</dbReference>
<proteinExistence type="predicted"/>
<keyword evidence="3" id="KW-1185">Reference proteome</keyword>
<dbReference type="Pfam" id="PF19934">
    <property type="entry name" value="DUF6397"/>
    <property type="match status" value="1"/>
</dbReference>
<sequence>MPVDTITQSVPTTLRAAVGGTTRPALPQSRAARELGLKRSEFDLAVRLGRIRTVPDEGGGGRRVTRAEIDRVASEDGFPEALREQVRAVGTAEGAALLGVTTPRFTRLARLGLVSPVGFYLNRYRTVVWLYAAEDLRRFTEDEKHAPLLRGRTPEPLRRRLDAGLDLRARNWRGRHLGSLLRQANDPWARAAALASLLEAAQVEETVPDPCERAHMNRFAPEPPSRSAAPDSPAALLTRRIMTAEDADEVAWLRSDLASALVEARADRPAPRPAARPGPEQGPGPECRPASPDPDPEPNPDPDPTPVADADPDHRSDRASGRHRGLLGWLRRGDD</sequence>
<dbReference type="Proteomes" id="UP000645555">
    <property type="component" value="Unassembled WGS sequence"/>
</dbReference>
<organism evidence="2 3">
    <name type="scientific">Streptomyces fructofermentans</name>
    <dbReference type="NCBI Taxonomy" id="152141"/>
    <lineage>
        <taxon>Bacteria</taxon>
        <taxon>Bacillati</taxon>
        <taxon>Actinomycetota</taxon>
        <taxon>Actinomycetes</taxon>
        <taxon>Kitasatosporales</taxon>
        <taxon>Streptomycetaceae</taxon>
        <taxon>Streptomyces</taxon>
    </lineage>
</organism>
<dbReference type="InterPro" id="IPR045652">
    <property type="entry name" value="DUF6397"/>
</dbReference>
<feature type="region of interest" description="Disordered" evidence="1">
    <location>
        <begin position="214"/>
        <end position="233"/>
    </location>
</feature>